<comment type="catalytic activity">
    <reaction evidence="3 4">
        <text>an N-terminal (5-L-glutamyl)-[peptide] + an alpha-amino acid = 5-L-glutamyl amino acid + an N-terminal L-alpha-aminoacyl-[peptide]</text>
        <dbReference type="Rhea" id="RHEA:23904"/>
        <dbReference type="Rhea" id="RHEA-COMP:9780"/>
        <dbReference type="Rhea" id="RHEA-COMP:9795"/>
        <dbReference type="ChEBI" id="CHEBI:77644"/>
        <dbReference type="ChEBI" id="CHEBI:78597"/>
        <dbReference type="ChEBI" id="CHEBI:78599"/>
        <dbReference type="ChEBI" id="CHEBI:78608"/>
        <dbReference type="EC" id="2.3.2.2"/>
    </reaction>
</comment>
<dbReference type="Gene3D" id="3.60.20.40">
    <property type="match status" value="1"/>
</dbReference>
<keyword evidence="4" id="KW-0317">Glutathione biosynthesis</keyword>
<dbReference type="InterPro" id="IPR043137">
    <property type="entry name" value="GGT_ssub_C"/>
</dbReference>
<evidence type="ECO:0000256" key="5">
    <source>
        <dbReference type="SAM" id="SignalP"/>
    </source>
</evidence>
<dbReference type="EC" id="3.4.19.13" evidence="4"/>
<dbReference type="InterPro" id="IPR000101">
    <property type="entry name" value="GGT_peptidase"/>
</dbReference>
<evidence type="ECO:0000256" key="2">
    <source>
        <dbReference type="ARBA" id="ARBA00001089"/>
    </source>
</evidence>
<dbReference type="RefSeq" id="WP_200608166.1">
    <property type="nucleotide sequence ID" value="NZ_CP071517.1"/>
</dbReference>
<dbReference type="Proteomes" id="UP000663400">
    <property type="component" value="Chromosome"/>
</dbReference>
<keyword evidence="4" id="KW-0865">Zymogen</keyword>
<dbReference type="PRINTS" id="PR01210">
    <property type="entry name" value="GGTRANSPTASE"/>
</dbReference>
<proteinExistence type="inferred from homology"/>
<protein>
    <recommendedName>
        <fullName evidence="4">Glutathione hydrolase proenzyme</fullName>
        <ecNumber evidence="4">2.3.2.2</ecNumber>
        <ecNumber evidence="4">3.4.19.13</ecNumber>
    </recommendedName>
    <component>
        <recommendedName>
            <fullName evidence="4">Glutathione hydrolase large chain</fullName>
        </recommendedName>
    </component>
    <component>
        <recommendedName>
            <fullName evidence="4">Glutathione hydrolase small chain</fullName>
        </recommendedName>
    </component>
</protein>
<comment type="pathway">
    <text evidence="4">Sulfur metabolism; glutathione metabolism.</text>
</comment>
<dbReference type="InterPro" id="IPR029055">
    <property type="entry name" value="Ntn_hydrolases_N"/>
</dbReference>
<evidence type="ECO:0000256" key="1">
    <source>
        <dbReference type="ARBA" id="ARBA00001049"/>
    </source>
</evidence>
<dbReference type="Pfam" id="PF01019">
    <property type="entry name" value="G_glu_transpept"/>
    <property type="match status" value="1"/>
</dbReference>
<dbReference type="SUPFAM" id="SSF56235">
    <property type="entry name" value="N-terminal nucleophile aminohydrolases (Ntn hydrolases)"/>
    <property type="match status" value="1"/>
</dbReference>
<reference evidence="6 7" key="1">
    <citation type="submission" date="2021-02" db="EMBL/GenBank/DDBJ databases">
        <title>Lysobacter arenosi sp. nov., isolated from soil of gangwondo yeongwol, south Korea.</title>
        <authorList>
            <person name="Kim K.R."/>
            <person name="Kim K.H."/>
            <person name="Jeon C.O."/>
        </authorList>
    </citation>
    <scope>NUCLEOTIDE SEQUENCE [LARGE SCALE GENOMIC DNA]</scope>
    <source>
        <strain evidence="6 7">R7</strain>
    </source>
</reference>
<dbReference type="InterPro" id="IPR043138">
    <property type="entry name" value="GGT_lsub"/>
</dbReference>
<keyword evidence="5" id="KW-0732">Signal</keyword>
<sequence>MRLLFTAVLLSLPLSAMCADRITGKPFATRSEVYAPHAIAATSHPLATQIALDVMKNGGSAVDAAIAANAALGLMEPTGSGVGGDLFAIVWDPKTKKLYGYNGSGRSPKSLTLAEFQRRGLTDIPPHGPLPVTVPGAVDAWFALHGRFGRKPIADDLAPAIRYAREGHPVHEVIAYYWGRSVPTLSKWPGFTEQFTIDGGGTGKRRGPQTGEMWRNPNLANTLEKIAKGGRDAFYKGDIARTIDAYFKANGGFLSYDDMASHQGEWVEPVSTDYRGYDVWELPPNGQGIAALQILNLLEPYDMKSYGFGSPEHVHLFAEAKKLAFADRARWYADPAFVGASAGSTVKKLISKDYAAQRGKLISMDKAAREVQPATPKELDEGDTIYMTVADSDGMMVSLIQSNYRGMGSGMAPPGLGFIFQDRGEQFVLKEGHPNSFEPGKRPFHTIIPAFVTKGGKPWLSFGVMGGAMQPQGHVQILLNLIDFGMNLQEAGDAPRIQHDGSTEPAGQATVMSDGGELDLETGYSYETVRALMRKGHSVRFADGPYGGYQAIMVNPNGGYVGASESRKDGQAAGY</sequence>
<keyword evidence="4 6" id="KW-0808">Transferase</keyword>
<evidence type="ECO:0000313" key="7">
    <source>
        <dbReference type="Proteomes" id="UP000663400"/>
    </source>
</evidence>
<keyword evidence="4" id="KW-0378">Hydrolase</keyword>
<comment type="similarity">
    <text evidence="4">Belongs to the gamma-glutamyltransferase family.</text>
</comment>
<keyword evidence="7" id="KW-1185">Reference proteome</keyword>
<dbReference type="PANTHER" id="PTHR43881">
    <property type="entry name" value="GAMMA-GLUTAMYLTRANSPEPTIDASE (AFU_ORTHOLOGUE AFUA_4G13580)"/>
    <property type="match status" value="1"/>
</dbReference>
<name>A0ABX7R9C9_9GAMM</name>
<gene>
    <name evidence="6" type="primary">ggt</name>
    <name evidence="6" type="ORF">HIV01_014310</name>
</gene>
<dbReference type="Gene3D" id="1.10.246.130">
    <property type="match status" value="1"/>
</dbReference>
<feature type="chain" id="PRO_5046292166" description="Glutathione hydrolase proenzyme" evidence="5">
    <location>
        <begin position="19"/>
        <end position="575"/>
    </location>
</feature>
<feature type="signal peptide" evidence="5">
    <location>
        <begin position="1"/>
        <end position="18"/>
    </location>
</feature>
<dbReference type="GO" id="GO:0103068">
    <property type="term" value="F:leukotriene C4 gamma-glutamyl transferase activity"/>
    <property type="evidence" value="ECO:0007669"/>
    <property type="project" value="UniProtKB-EC"/>
</dbReference>
<accession>A0ABX7R9C9</accession>
<keyword evidence="4 6" id="KW-0012">Acyltransferase</keyword>
<comment type="subunit">
    <text evidence="4">This enzyme consists of two polypeptide chains, which are synthesized in precursor form from a single polypeptide.</text>
</comment>
<dbReference type="NCBIfam" id="TIGR00066">
    <property type="entry name" value="g_glut_trans"/>
    <property type="match status" value="1"/>
</dbReference>
<comment type="catalytic activity">
    <reaction evidence="2 4">
        <text>glutathione + H2O = L-cysteinylglycine + L-glutamate</text>
        <dbReference type="Rhea" id="RHEA:28807"/>
        <dbReference type="ChEBI" id="CHEBI:15377"/>
        <dbReference type="ChEBI" id="CHEBI:29985"/>
        <dbReference type="ChEBI" id="CHEBI:57925"/>
        <dbReference type="ChEBI" id="CHEBI:61694"/>
        <dbReference type="EC" id="3.4.19.13"/>
    </reaction>
</comment>
<evidence type="ECO:0000256" key="3">
    <source>
        <dbReference type="ARBA" id="ARBA00047417"/>
    </source>
</evidence>
<dbReference type="PANTHER" id="PTHR43881:SF1">
    <property type="entry name" value="GAMMA-GLUTAMYLTRANSPEPTIDASE (AFU_ORTHOLOGUE AFUA_4G13580)"/>
    <property type="match status" value="1"/>
</dbReference>
<comment type="catalytic activity">
    <reaction evidence="1 4">
        <text>an S-substituted glutathione + H2O = an S-substituted L-cysteinylglycine + L-glutamate</text>
        <dbReference type="Rhea" id="RHEA:59468"/>
        <dbReference type="ChEBI" id="CHEBI:15377"/>
        <dbReference type="ChEBI" id="CHEBI:29985"/>
        <dbReference type="ChEBI" id="CHEBI:90779"/>
        <dbReference type="ChEBI" id="CHEBI:143103"/>
        <dbReference type="EC" id="3.4.19.13"/>
    </reaction>
</comment>
<evidence type="ECO:0000256" key="4">
    <source>
        <dbReference type="RuleBase" id="RU368036"/>
    </source>
</evidence>
<dbReference type="EC" id="2.3.2.2" evidence="4"/>
<organism evidence="6 7">
    <name type="scientific">Lysobacter arenosi</name>
    <dbReference type="NCBI Taxonomy" id="2795387"/>
    <lineage>
        <taxon>Bacteria</taxon>
        <taxon>Pseudomonadati</taxon>
        <taxon>Pseudomonadota</taxon>
        <taxon>Gammaproteobacteria</taxon>
        <taxon>Lysobacterales</taxon>
        <taxon>Lysobacteraceae</taxon>
        <taxon>Lysobacter</taxon>
    </lineage>
</organism>
<evidence type="ECO:0000313" key="6">
    <source>
        <dbReference type="EMBL" id="QSX74350.1"/>
    </source>
</evidence>
<dbReference type="InterPro" id="IPR052896">
    <property type="entry name" value="GGT-like_enzyme"/>
</dbReference>
<dbReference type="EMBL" id="CP071517">
    <property type="protein sequence ID" value="QSX74350.1"/>
    <property type="molecule type" value="Genomic_DNA"/>
</dbReference>
<comment type="PTM">
    <text evidence="4">Cleaved by autocatalysis into a large and a small subunit.</text>
</comment>